<dbReference type="AlphaFoldDB" id="A0A1Z4KEJ0"/>
<evidence type="ECO:0000313" key="3">
    <source>
        <dbReference type="Proteomes" id="UP000217507"/>
    </source>
</evidence>
<reference evidence="2 3" key="1">
    <citation type="submission" date="2017-06" db="EMBL/GenBank/DDBJ databases">
        <title>Genome sequencing of cyanobaciteial culture collection at National Institute for Environmental Studies (NIES).</title>
        <authorList>
            <person name="Hirose Y."/>
            <person name="Shimura Y."/>
            <person name="Fujisawa T."/>
            <person name="Nakamura Y."/>
            <person name="Kawachi M."/>
        </authorList>
    </citation>
    <scope>NUCLEOTIDE SEQUENCE [LARGE SCALE GENOMIC DNA]</scope>
    <source>
        <strain evidence="2 3">NIES-23</strain>
    </source>
</reference>
<accession>A0A1Z4KEJ0</accession>
<keyword evidence="1" id="KW-0472">Membrane</keyword>
<evidence type="ECO:0000256" key="1">
    <source>
        <dbReference type="SAM" id="Phobius"/>
    </source>
</evidence>
<dbReference type="EMBL" id="AP018216">
    <property type="protein sequence ID" value="BAY67411.1"/>
    <property type="molecule type" value="Genomic_DNA"/>
</dbReference>
<name>A0A1Z4KEJ0_ANAVA</name>
<feature type="transmembrane region" description="Helical" evidence="1">
    <location>
        <begin position="110"/>
        <end position="133"/>
    </location>
</feature>
<organism evidence="2 3">
    <name type="scientific">Trichormus variabilis NIES-23</name>
    <dbReference type="NCBI Taxonomy" id="1973479"/>
    <lineage>
        <taxon>Bacteria</taxon>
        <taxon>Bacillati</taxon>
        <taxon>Cyanobacteriota</taxon>
        <taxon>Cyanophyceae</taxon>
        <taxon>Nostocales</taxon>
        <taxon>Nostocaceae</taxon>
        <taxon>Trichormus</taxon>
    </lineage>
</organism>
<keyword evidence="1" id="KW-0812">Transmembrane</keyword>
<dbReference type="Proteomes" id="UP000217507">
    <property type="component" value="Chromosome"/>
</dbReference>
<feature type="transmembrane region" description="Helical" evidence="1">
    <location>
        <begin position="73"/>
        <end position="98"/>
    </location>
</feature>
<evidence type="ECO:0000313" key="2">
    <source>
        <dbReference type="EMBL" id="BAY67411.1"/>
    </source>
</evidence>
<protein>
    <submittedName>
        <fullName evidence="2">Uncharacterized protein</fullName>
    </submittedName>
</protein>
<proteinExistence type="predicted"/>
<keyword evidence="1" id="KW-1133">Transmembrane helix</keyword>
<gene>
    <name evidence="2" type="ORF">NIES23_01840</name>
</gene>
<sequence>MTPTLFGRWQTRLLLLATVGVLVSSPFAMGLIGPGANSVYFWILAYVAIFGLGWDVLYNYLQKFRWDRDWPAAYQLMAGIWELIFVFCGAKIFGFLPLPIPKEVLPADTFLIHYSVVWLAVFIASQSIMRIIFPRWRFRGGQWL</sequence>
<feature type="transmembrane region" description="Helical" evidence="1">
    <location>
        <begin position="40"/>
        <end position="61"/>
    </location>
</feature>